<dbReference type="GO" id="GO:0016616">
    <property type="term" value="F:oxidoreductase activity, acting on the CH-OH group of donors, NAD or NADP as acceptor"/>
    <property type="evidence" value="ECO:0007669"/>
    <property type="project" value="InterPro"/>
</dbReference>
<proteinExistence type="inferred from homology"/>
<evidence type="ECO:0000256" key="6">
    <source>
        <dbReference type="PIRSR" id="PIRSR610347-2"/>
    </source>
</evidence>
<comment type="cofactor">
    <cofactor evidence="1 8">
        <name>Zn(2+)</name>
        <dbReference type="ChEBI" id="CHEBI:29105"/>
    </cofactor>
</comment>
<keyword evidence="2 8" id="KW-0479">Metal-binding</keyword>
<dbReference type="OrthoDB" id="1560166at2759"/>
<feature type="active site" description="Nucleophile" evidence="5">
    <location>
        <position position="110"/>
    </location>
</feature>
<dbReference type="PANTHER" id="PTHR42683">
    <property type="entry name" value="ALDEHYDE REDUCTASE"/>
    <property type="match status" value="1"/>
</dbReference>
<dbReference type="Pfam" id="PF06087">
    <property type="entry name" value="Tyr-DNA_phospho"/>
    <property type="match status" value="2"/>
</dbReference>
<protein>
    <recommendedName>
        <fullName evidence="10">Enoyl reductase (ER) domain-containing protein</fullName>
    </recommendedName>
</protein>
<evidence type="ECO:0000256" key="5">
    <source>
        <dbReference type="PIRSR" id="PIRSR610347-1"/>
    </source>
</evidence>
<evidence type="ECO:0000256" key="4">
    <source>
        <dbReference type="ARBA" id="ARBA00023002"/>
    </source>
</evidence>
<comment type="caution">
    <text evidence="11">The sequence shown here is derived from an EMBL/GenBank/DDBJ whole genome shotgun (WGS) entry which is preliminary data.</text>
</comment>
<dbReference type="AlphaFoldDB" id="A0A9P6INZ3"/>
<dbReference type="InterPro" id="IPR013149">
    <property type="entry name" value="ADH-like_C"/>
</dbReference>
<accession>A0A9P6INZ3</accession>
<evidence type="ECO:0000256" key="9">
    <source>
        <dbReference type="SAM" id="MobiDB-lite"/>
    </source>
</evidence>
<feature type="binding site" evidence="6">
    <location>
        <position position="112"/>
    </location>
    <ligand>
        <name>substrate</name>
    </ligand>
</feature>
<evidence type="ECO:0000256" key="3">
    <source>
        <dbReference type="ARBA" id="ARBA00022833"/>
    </source>
</evidence>
<dbReference type="GO" id="GO:0008270">
    <property type="term" value="F:zinc ion binding"/>
    <property type="evidence" value="ECO:0007669"/>
    <property type="project" value="InterPro"/>
</dbReference>
<reference evidence="11" key="1">
    <citation type="journal article" date="2020" name="Fungal Divers.">
        <title>Resolving the Mortierellaceae phylogeny through synthesis of multi-gene phylogenetics and phylogenomics.</title>
        <authorList>
            <person name="Vandepol N."/>
            <person name="Liber J."/>
            <person name="Desiro A."/>
            <person name="Na H."/>
            <person name="Kennedy M."/>
            <person name="Barry K."/>
            <person name="Grigoriev I.V."/>
            <person name="Miller A.N."/>
            <person name="O'Donnell K."/>
            <person name="Stajich J.E."/>
            <person name="Bonito G."/>
        </authorList>
    </citation>
    <scope>NUCLEOTIDE SEQUENCE</scope>
    <source>
        <strain evidence="11">MES-2147</strain>
    </source>
</reference>
<evidence type="ECO:0000313" key="11">
    <source>
        <dbReference type="EMBL" id="KAF9941169.1"/>
    </source>
</evidence>
<dbReference type="InterPro" id="IPR013154">
    <property type="entry name" value="ADH-like_N"/>
</dbReference>
<dbReference type="Pfam" id="PF00107">
    <property type="entry name" value="ADH_zinc_N"/>
    <property type="match status" value="1"/>
</dbReference>
<dbReference type="Gene3D" id="3.90.180.10">
    <property type="entry name" value="Medium-chain alcohol dehydrogenases, catalytic domain"/>
    <property type="match status" value="1"/>
</dbReference>
<organism evidence="11 12">
    <name type="scientific">Modicella reniformis</name>
    <dbReference type="NCBI Taxonomy" id="1440133"/>
    <lineage>
        <taxon>Eukaryota</taxon>
        <taxon>Fungi</taxon>
        <taxon>Fungi incertae sedis</taxon>
        <taxon>Mucoromycota</taxon>
        <taxon>Mortierellomycotina</taxon>
        <taxon>Mortierellomycetes</taxon>
        <taxon>Mortierellales</taxon>
        <taxon>Mortierellaceae</taxon>
        <taxon>Modicella</taxon>
    </lineage>
</organism>
<keyword evidence="12" id="KW-1185">Reference proteome</keyword>
<sequence length="756" mass="84104">QRVSLRYIDPSIQFTTVQRAPAVHNVGCVSLEALIGDPDLEIMVQINYMIDMDFVMEKVHKSIRDNLRTIVYHGLRFTPEQRLNMETATRVKYPNVTLYNVPVPGFGTHHTKAMILFYRNDTMQFVVHTANMIERDWKVSQYDFTGVRGVLIGSVPGKFNGVDKNKWGHMRLRSVLRQQVEISKECIQGSKIICQISSVGSLGKGSDDWLRGEFETSLNAHRNANFMASSKADLCVVFPTAENVRTRVISKPGGDCLSWFLLTSANLSKPAWGEMKRDGVFSIQSYELGVLFFPGLFENMGESGESFHVCMMNSTAMDPYPEPRSAIPDICTREKAGETSEDATDHLQHSVGVVSIRLPYDLPLQKYDFAVDQIWLVDKFFPGADDYGRTLERFVSKPLDLSSHPQPHPYSYSHTDDKSSFEPPTRQGFEFQHLSFQQEDDTTLDSGSIPSSVYTVFASGSKGKTFVEKQLDLPKLGKNDVAVATICCSVCYTDTMYASQLENQVVGHEIIGRVEFKGEDVSNVDLGDIVGFGYVRSTCLQCSLCLSGQENMCPDRTTFIDGVGGFANASVWDSRFVYKIPETIEPRHAGPLTCAGATVFAALYGYNVSPTSTVGVVGLGGLGHLAVKFAKAWGCKVVAISSSRDKEHDARSFGAHEFMCTKEPITTKTKMDYILNTVSGDLPWGVFVDLLETNGTLINMGLSNKDTMEIPYIPALFKQLKIVGSLVASRHVVKKMLDFAALHQIKPEIEELEMDY</sequence>
<dbReference type="InterPro" id="IPR011032">
    <property type="entry name" value="GroES-like_sf"/>
</dbReference>
<dbReference type="GO" id="GO:0005634">
    <property type="term" value="C:nucleus"/>
    <property type="evidence" value="ECO:0007669"/>
    <property type="project" value="InterPro"/>
</dbReference>
<evidence type="ECO:0000256" key="8">
    <source>
        <dbReference type="RuleBase" id="RU361277"/>
    </source>
</evidence>
<evidence type="ECO:0000256" key="7">
    <source>
        <dbReference type="PIRSR" id="PIRSR610347-3"/>
    </source>
</evidence>
<keyword evidence="3 8" id="KW-0862">Zinc</keyword>
<dbReference type="GO" id="GO:0008081">
    <property type="term" value="F:phosphoric diester hydrolase activity"/>
    <property type="evidence" value="ECO:0007669"/>
    <property type="project" value="InterPro"/>
</dbReference>
<keyword evidence="4" id="KW-0560">Oxidoreductase</keyword>
<dbReference type="SMART" id="SM00829">
    <property type="entry name" value="PKS_ER"/>
    <property type="match status" value="1"/>
</dbReference>
<dbReference type="Gene3D" id="3.40.50.720">
    <property type="entry name" value="NAD(P)-binding Rossmann-like Domain"/>
    <property type="match status" value="1"/>
</dbReference>
<dbReference type="InterPro" id="IPR036291">
    <property type="entry name" value="NAD(P)-bd_dom_sf"/>
</dbReference>
<dbReference type="SUPFAM" id="SSF51735">
    <property type="entry name" value="NAD(P)-binding Rossmann-fold domains"/>
    <property type="match status" value="1"/>
</dbReference>
<feature type="non-terminal residue" evidence="11">
    <location>
        <position position="756"/>
    </location>
</feature>
<dbReference type="Pfam" id="PF08240">
    <property type="entry name" value="ADH_N"/>
    <property type="match status" value="1"/>
</dbReference>
<evidence type="ECO:0000259" key="10">
    <source>
        <dbReference type="SMART" id="SM00829"/>
    </source>
</evidence>
<gene>
    <name evidence="11" type="ORF">BGZ65_004859</name>
</gene>
<dbReference type="CDD" id="cd05283">
    <property type="entry name" value="CAD1"/>
    <property type="match status" value="1"/>
</dbReference>
<dbReference type="GO" id="GO:0006281">
    <property type="term" value="P:DNA repair"/>
    <property type="evidence" value="ECO:0007669"/>
    <property type="project" value="InterPro"/>
</dbReference>
<dbReference type="FunFam" id="3.40.50.720:FF:000022">
    <property type="entry name" value="Cinnamyl alcohol dehydrogenase"/>
    <property type="match status" value="1"/>
</dbReference>
<evidence type="ECO:0000313" key="12">
    <source>
        <dbReference type="Proteomes" id="UP000749646"/>
    </source>
</evidence>
<evidence type="ECO:0000256" key="1">
    <source>
        <dbReference type="ARBA" id="ARBA00001947"/>
    </source>
</evidence>
<comment type="similarity">
    <text evidence="8">Belongs to the zinc-containing alcohol dehydrogenase family.</text>
</comment>
<dbReference type="InterPro" id="IPR047109">
    <property type="entry name" value="CAD-like"/>
</dbReference>
<evidence type="ECO:0000256" key="2">
    <source>
        <dbReference type="ARBA" id="ARBA00022723"/>
    </source>
</evidence>
<feature type="compositionally biased region" description="Low complexity" evidence="9">
    <location>
        <begin position="402"/>
        <end position="413"/>
    </location>
</feature>
<dbReference type="Gene3D" id="3.30.870.10">
    <property type="entry name" value="Endonuclease Chain A"/>
    <property type="match status" value="2"/>
</dbReference>
<dbReference type="InterPro" id="IPR002328">
    <property type="entry name" value="ADH_Zn_CS"/>
</dbReference>
<feature type="domain" description="Enoyl reductase (ER)" evidence="10">
    <location>
        <begin position="460"/>
        <end position="754"/>
    </location>
</feature>
<dbReference type="PROSITE" id="PS00059">
    <property type="entry name" value="ADH_ZINC"/>
    <property type="match status" value="1"/>
</dbReference>
<feature type="region of interest" description="Disordered" evidence="9">
    <location>
        <begin position="398"/>
        <end position="424"/>
    </location>
</feature>
<dbReference type="SUPFAM" id="SSF56024">
    <property type="entry name" value="Phospholipase D/nuclease"/>
    <property type="match status" value="2"/>
</dbReference>
<dbReference type="InterPro" id="IPR010347">
    <property type="entry name" value="Tdp1"/>
</dbReference>
<dbReference type="SUPFAM" id="SSF50129">
    <property type="entry name" value="GroES-like"/>
    <property type="match status" value="1"/>
</dbReference>
<dbReference type="EMBL" id="JAAAHW010009428">
    <property type="protein sequence ID" value="KAF9941169.1"/>
    <property type="molecule type" value="Genomic_DNA"/>
</dbReference>
<feature type="site" description="Interaction with DNA" evidence="7">
    <location>
        <position position="268"/>
    </location>
</feature>
<name>A0A9P6INZ3_9FUNG</name>
<dbReference type="Proteomes" id="UP000749646">
    <property type="component" value="Unassembled WGS sequence"/>
</dbReference>
<dbReference type="InterPro" id="IPR020843">
    <property type="entry name" value="ER"/>
</dbReference>